<proteinExistence type="predicted"/>
<dbReference type="STRING" id="1124188.SAMN05444377_106154"/>
<feature type="transmembrane region" description="Helical" evidence="1">
    <location>
        <begin position="6"/>
        <end position="26"/>
    </location>
</feature>
<protein>
    <submittedName>
        <fullName evidence="2">Uncharacterized protein</fullName>
    </submittedName>
</protein>
<accession>A0A1M5AND6</accession>
<sequence length="98" mass="11270">MKAYNLYQKIALVTFCGETLLCYAYVITRHEVVVFLGFFYTLFALLIHGMAFIALIHEAVYAPENRIQHLKDFGVLVLNIPVVACYLLLYTLIQTHAR</sequence>
<gene>
    <name evidence="2" type="ORF">SAMN05444377_106154</name>
</gene>
<keyword evidence="1" id="KW-1133">Transmembrane helix</keyword>
<evidence type="ECO:0000256" key="1">
    <source>
        <dbReference type="SAM" id="Phobius"/>
    </source>
</evidence>
<evidence type="ECO:0000313" key="2">
    <source>
        <dbReference type="EMBL" id="SHF31780.1"/>
    </source>
</evidence>
<keyword evidence="1" id="KW-0812">Transmembrane</keyword>
<dbReference type="Proteomes" id="UP000184147">
    <property type="component" value="Unassembled WGS sequence"/>
</dbReference>
<dbReference type="EMBL" id="FQVQ01000006">
    <property type="protein sequence ID" value="SHF31780.1"/>
    <property type="molecule type" value="Genomic_DNA"/>
</dbReference>
<name>A0A1M5AND6_9FLAO</name>
<keyword evidence="1" id="KW-0472">Membrane</keyword>
<evidence type="ECO:0000313" key="3">
    <source>
        <dbReference type="Proteomes" id="UP000184147"/>
    </source>
</evidence>
<reference evidence="2 3" key="1">
    <citation type="submission" date="2016-11" db="EMBL/GenBank/DDBJ databases">
        <authorList>
            <person name="Jaros S."/>
            <person name="Januszkiewicz K."/>
            <person name="Wedrychowicz H."/>
        </authorList>
    </citation>
    <scope>NUCLEOTIDE SEQUENCE [LARGE SCALE GENOMIC DNA]</scope>
    <source>
        <strain evidence="2 3">DSM 25660</strain>
    </source>
</reference>
<keyword evidence="3" id="KW-1185">Reference proteome</keyword>
<dbReference type="AlphaFoldDB" id="A0A1M5AND6"/>
<organism evidence="2 3">
    <name type="scientific">Flavobacterium fontis</name>
    <dbReference type="NCBI Taxonomy" id="1124188"/>
    <lineage>
        <taxon>Bacteria</taxon>
        <taxon>Pseudomonadati</taxon>
        <taxon>Bacteroidota</taxon>
        <taxon>Flavobacteriia</taxon>
        <taxon>Flavobacteriales</taxon>
        <taxon>Flavobacteriaceae</taxon>
        <taxon>Flavobacterium</taxon>
    </lineage>
</organism>
<feature type="transmembrane region" description="Helical" evidence="1">
    <location>
        <begin position="76"/>
        <end position="93"/>
    </location>
</feature>
<dbReference type="RefSeq" id="WP_073362918.1">
    <property type="nucleotide sequence ID" value="NZ_FQVQ01000006.1"/>
</dbReference>
<feature type="transmembrane region" description="Helical" evidence="1">
    <location>
        <begin position="33"/>
        <end position="56"/>
    </location>
</feature>